<reference evidence="2 3" key="1">
    <citation type="submission" date="2015-10" db="EMBL/GenBank/DDBJ databases">
        <title>Genomic differences between typical nodule nitrogen-fixing rhizobial strains and those coming from bean seeds.</title>
        <authorList>
            <person name="Peralta H."/>
            <person name="Aguilar-Vera A."/>
            <person name="Diaz R."/>
            <person name="Mora Y."/>
            <person name="Martinez-Batallar G."/>
            <person name="Salazar E."/>
            <person name="Vargas-Lagunas C."/>
            <person name="Encarnacion S."/>
            <person name="Girard L."/>
            <person name="Mora J."/>
        </authorList>
    </citation>
    <scope>NUCLEOTIDE SEQUENCE [LARGE SCALE GENOMIC DNA]</scope>
    <source>
        <strain evidence="2 3">CFNEI 73</strain>
        <plasmid evidence="2 3">C</plasmid>
    </source>
</reference>
<feature type="domain" description="CD-NTase associated protein 4-like DNA endonuclease" evidence="1">
    <location>
        <begin position="32"/>
        <end position="203"/>
    </location>
</feature>
<keyword evidence="3" id="KW-1185">Reference proteome</keyword>
<geneLocation type="plasmid" evidence="2 3">
    <name>C</name>
</geneLocation>
<keyword evidence="2" id="KW-0614">Plasmid</keyword>
<organism evidence="2 3">
    <name type="scientific">Sinorhizobium americanum</name>
    <dbReference type="NCBI Taxonomy" id="194963"/>
    <lineage>
        <taxon>Bacteria</taxon>
        <taxon>Pseudomonadati</taxon>
        <taxon>Pseudomonadota</taxon>
        <taxon>Alphaproteobacteria</taxon>
        <taxon>Hyphomicrobiales</taxon>
        <taxon>Rhizobiaceae</taxon>
        <taxon>Sinorhizobium/Ensifer group</taxon>
        <taxon>Sinorhizobium</taxon>
    </lineage>
</organism>
<evidence type="ECO:0000259" key="1">
    <source>
        <dbReference type="Pfam" id="PF14130"/>
    </source>
</evidence>
<dbReference type="GO" id="GO:0004518">
    <property type="term" value="F:nuclease activity"/>
    <property type="evidence" value="ECO:0007669"/>
    <property type="project" value="InterPro"/>
</dbReference>
<gene>
    <name evidence="2" type="ORF">SAMCFNEI73_pC0145</name>
</gene>
<evidence type="ECO:0000313" key="3">
    <source>
        <dbReference type="Proteomes" id="UP000182306"/>
    </source>
</evidence>
<evidence type="ECO:0000313" key="2">
    <source>
        <dbReference type="EMBL" id="APG93869.1"/>
    </source>
</evidence>
<dbReference type="Pfam" id="PF14130">
    <property type="entry name" value="Cap4_nuclease"/>
    <property type="match status" value="1"/>
</dbReference>
<dbReference type="AlphaFoldDB" id="A0A1L3LUU0"/>
<proteinExistence type="predicted"/>
<protein>
    <recommendedName>
        <fullName evidence="1">CD-NTase associated protein 4-like DNA endonuclease domain-containing protein</fullName>
    </recommendedName>
</protein>
<sequence length="400" mass="44182">MIIGRALSEADSIALVPKIWPSIDNVSPKEQGGPIARQGFSYQDEIAVGFMLDMIADAGLVKIHFETHDDLVLVRSKGGDRAEATAEFVQVKASEPDKLWSVADICQRKKKDAAGTSIFETSLARDEHEEIATFRLVTLRPVVSDLAPLTYTFGLEGRDPKCDAMKALEKALNDKFPGLRSAKENDCGYWLESCFWDVRHDLNTVKKANRLRLFTLAEEAGQPLLLEQIEVLLTELRGWVKAAGDAKWIPDKSKKIVARVDAIAWWRQSLARLAHAADAASGGTLVEKMRGARLPQELIAMAVELRLSYAAKVRTATYMEPDLSEALQEQVKSTTQSLSADLAAGLLDLNGPQFHARCLTEMNKINAARANGTKDHAAFLKGCLYDIADRCLLRFDRSVS</sequence>
<dbReference type="KEGG" id="same:SAMCFNEI73_pC0145"/>
<dbReference type="InterPro" id="IPR025382">
    <property type="entry name" value="Cap4-like_endonuclease_dom"/>
</dbReference>
<dbReference type="EMBL" id="CP013110">
    <property type="protein sequence ID" value="APG93869.1"/>
    <property type="molecule type" value="Genomic_DNA"/>
</dbReference>
<accession>A0A1L3LUU0</accession>
<name>A0A1L3LUU0_9HYPH</name>
<dbReference type="Proteomes" id="UP000182306">
    <property type="component" value="Plasmid C"/>
</dbReference>